<organism evidence="2 3">
    <name type="scientific">Haloarcula salina</name>
    <dbReference type="NCBI Taxonomy" id="1429914"/>
    <lineage>
        <taxon>Archaea</taxon>
        <taxon>Methanobacteriati</taxon>
        <taxon>Methanobacteriota</taxon>
        <taxon>Stenosarchaea group</taxon>
        <taxon>Halobacteria</taxon>
        <taxon>Halobacteriales</taxon>
        <taxon>Haloarculaceae</taxon>
        <taxon>Haloarcula</taxon>
    </lineage>
</organism>
<gene>
    <name evidence="2" type="ORF">KTS37_03575</name>
</gene>
<keyword evidence="1" id="KW-0812">Transmembrane</keyword>
<sequence length="165" mass="17581">MPDLLSHAFIAFTLCTLLARRYGWLTNEYVTVGMAGAFIPDMAKVKLVVDGAAVGAALDLPFNWFGIHTLGGAVVSVLIGVVAVTREDRRRVLALLSLGAASHLLADALLFKASGRSYPLFWPLTQYHPPTPGLYLSTDLWVAGATGAVAAATWLAVRWRASTAA</sequence>
<protein>
    <submittedName>
        <fullName evidence="2">Metal-dependent hydrolase</fullName>
    </submittedName>
</protein>
<dbReference type="Proteomes" id="UP001166304">
    <property type="component" value="Unassembled WGS sequence"/>
</dbReference>
<dbReference type="GO" id="GO:0016787">
    <property type="term" value="F:hydrolase activity"/>
    <property type="evidence" value="ECO:0007669"/>
    <property type="project" value="UniProtKB-KW"/>
</dbReference>
<keyword evidence="3" id="KW-1185">Reference proteome</keyword>
<evidence type="ECO:0000313" key="3">
    <source>
        <dbReference type="Proteomes" id="UP001166304"/>
    </source>
</evidence>
<feature type="transmembrane region" description="Helical" evidence="1">
    <location>
        <begin position="134"/>
        <end position="157"/>
    </location>
</feature>
<dbReference type="RefSeq" id="WP_162411866.1">
    <property type="nucleotide sequence ID" value="NZ_JAHQXE010000001.1"/>
</dbReference>
<reference evidence="2" key="1">
    <citation type="submission" date="2021-06" db="EMBL/GenBank/DDBJ databases">
        <title>New haloarchaea isolates fom saline soil.</title>
        <authorList>
            <person name="Duran-Viseras A."/>
            <person name="Sanchez-Porro C.S."/>
            <person name="Ventosa A."/>
        </authorList>
    </citation>
    <scope>NUCLEOTIDE SEQUENCE</scope>
    <source>
        <strain evidence="2">JCM 18369</strain>
    </source>
</reference>
<keyword evidence="2" id="KW-0378">Hydrolase</keyword>
<accession>A0AA41FY07</accession>
<proteinExistence type="predicted"/>
<dbReference type="Pfam" id="PF04307">
    <property type="entry name" value="YdjM"/>
    <property type="match status" value="1"/>
</dbReference>
<name>A0AA41FY07_9EURY</name>
<feature type="transmembrane region" description="Helical" evidence="1">
    <location>
        <begin position="92"/>
        <end position="114"/>
    </location>
</feature>
<feature type="transmembrane region" description="Helical" evidence="1">
    <location>
        <begin position="64"/>
        <end position="85"/>
    </location>
</feature>
<dbReference type="InterPro" id="IPR007404">
    <property type="entry name" value="YdjM-like"/>
</dbReference>
<dbReference type="EMBL" id="JAHQXE010000001">
    <property type="protein sequence ID" value="MBV0900860.1"/>
    <property type="molecule type" value="Genomic_DNA"/>
</dbReference>
<keyword evidence="1" id="KW-0472">Membrane</keyword>
<comment type="caution">
    <text evidence="2">The sequence shown here is derived from an EMBL/GenBank/DDBJ whole genome shotgun (WGS) entry which is preliminary data.</text>
</comment>
<keyword evidence="1" id="KW-1133">Transmembrane helix</keyword>
<evidence type="ECO:0000313" key="2">
    <source>
        <dbReference type="EMBL" id="MBV0900860.1"/>
    </source>
</evidence>
<dbReference type="AlphaFoldDB" id="A0AA41FY07"/>
<evidence type="ECO:0000256" key="1">
    <source>
        <dbReference type="SAM" id="Phobius"/>
    </source>
</evidence>